<comment type="caution">
    <text evidence="2">The sequence shown here is derived from an EMBL/GenBank/DDBJ whole genome shotgun (WGS) entry which is preliminary data.</text>
</comment>
<dbReference type="EMBL" id="ADLN01000001">
    <property type="protein sequence ID" value="EHI61987.1"/>
    <property type="molecule type" value="Genomic_DNA"/>
</dbReference>
<keyword evidence="1" id="KW-1133">Transmembrane helix</keyword>
<keyword evidence="3" id="KW-1185">Reference proteome</keyword>
<feature type="transmembrane region" description="Helical" evidence="1">
    <location>
        <begin position="20"/>
        <end position="37"/>
    </location>
</feature>
<keyword evidence="1" id="KW-0472">Membrane</keyword>
<organism evidence="2 3">
    <name type="scientific">Hungatella hathewayi WAL-18680</name>
    <dbReference type="NCBI Taxonomy" id="742737"/>
    <lineage>
        <taxon>Bacteria</taxon>
        <taxon>Bacillati</taxon>
        <taxon>Bacillota</taxon>
        <taxon>Clostridia</taxon>
        <taxon>Lachnospirales</taxon>
        <taxon>Lachnospiraceae</taxon>
        <taxon>Hungatella</taxon>
    </lineage>
</organism>
<gene>
    <name evidence="2" type="ORF">HMPREF9473_00438</name>
</gene>
<evidence type="ECO:0000256" key="1">
    <source>
        <dbReference type="SAM" id="Phobius"/>
    </source>
</evidence>
<protein>
    <submittedName>
        <fullName evidence="2">Uncharacterized protein</fullName>
    </submittedName>
</protein>
<sequence>MNSQHDNDLFSHPFLENGVFWIALILLSMGVITTFYYQDTASLKTVSPHIYRYNPPEAEASSGSLLTIYDEETGKPRTVISLDDAGVR</sequence>
<accession>G5IA98</accession>
<dbReference type="HOGENOM" id="CLU_2464839_0_0_9"/>
<reference evidence="2 3" key="1">
    <citation type="submission" date="2011-08" db="EMBL/GenBank/DDBJ databases">
        <title>The Genome Sequence of Clostridium hathewayi WAL-18680.</title>
        <authorList>
            <consortium name="The Broad Institute Genome Sequencing Platform"/>
            <person name="Earl A."/>
            <person name="Ward D."/>
            <person name="Feldgarden M."/>
            <person name="Gevers D."/>
            <person name="Finegold S.M."/>
            <person name="Summanen P.H."/>
            <person name="Molitoris D.R."/>
            <person name="Song M."/>
            <person name="Daigneault M."/>
            <person name="Allen-Vercoe E."/>
            <person name="Young S.K."/>
            <person name="Zeng Q."/>
            <person name="Gargeya S."/>
            <person name="Fitzgerald M."/>
            <person name="Haas B."/>
            <person name="Abouelleil A."/>
            <person name="Alvarado L."/>
            <person name="Arachchi H.M."/>
            <person name="Berlin A."/>
            <person name="Brown A."/>
            <person name="Chapman S.B."/>
            <person name="Chen Z."/>
            <person name="Dunbar C."/>
            <person name="Freedman E."/>
            <person name="Gearin G."/>
            <person name="Gellesch M."/>
            <person name="Goldberg J."/>
            <person name="Griggs A."/>
            <person name="Gujja S."/>
            <person name="Heiman D."/>
            <person name="Howarth C."/>
            <person name="Larson L."/>
            <person name="Lui A."/>
            <person name="MacDonald P.J.P."/>
            <person name="Montmayeur A."/>
            <person name="Murphy C."/>
            <person name="Neiman D."/>
            <person name="Pearson M."/>
            <person name="Priest M."/>
            <person name="Roberts A."/>
            <person name="Saif S."/>
            <person name="Shea T."/>
            <person name="Shenoy N."/>
            <person name="Sisk P."/>
            <person name="Stolte C."/>
            <person name="Sykes S."/>
            <person name="Wortman J."/>
            <person name="Nusbaum C."/>
            <person name="Birren B."/>
        </authorList>
    </citation>
    <scope>NUCLEOTIDE SEQUENCE [LARGE SCALE GENOMIC DNA]</scope>
    <source>
        <strain evidence="2 3">WAL-18680</strain>
    </source>
</reference>
<dbReference type="Proteomes" id="UP000005384">
    <property type="component" value="Unassembled WGS sequence"/>
</dbReference>
<proteinExistence type="predicted"/>
<evidence type="ECO:0000313" key="3">
    <source>
        <dbReference type="Proteomes" id="UP000005384"/>
    </source>
</evidence>
<dbReference type="AlphaFoldDB" id="G5IA98"/>
<name>G5IA98_9FIRM</name>
<dbReference type="PATRIC" id="fig|742737.3.peg.439"/>
<dbReference type="RefSeq" id="WP_006778420.1">
    <property type="nucleotide sequence ID" value="NZ_CP040506.1"/>
</dbReference>
<evidence type="ECO:0000313" key="2">
    <source>
        <dbReference type="EMBL" id="EHI61987.1"/>
    </source>
</evidence>
<keyword evidence="1" id="KW-0812">Transmembrane</keyword>